<keyword evidence="3" id="KW-1185">Reference proteome</keyword>
<feature type="compositionally biased region" description="Pro residues" evidence="1">
    <location>
        <begin position="180"/>
        <end position="189"/>
    </location>
</feature>
<name>A0A4D6NN59_VIGUN</name>
<dbReference type="Proteomes" id="UP000501690">
    <property type="component" value="Linkage Group LG11"/>
</dbReference>
<accession>A0A4D6NN59</accession>
<sequence length="189" mass="21407">MFEPRFSFGISALCEAMVEPRFSFGISALYEAMVEPRFSFDISAIYKAMVEFRFSMGISVLYEAMVEPRFSFGISALYEAMVEPAPTRQTHQRCTRSGRRGGPSDNVDHCQEPNRRRISFSLFLQRARQRLFLLKDAANEAYVTIAVNVDAAGAAKLPESPLFLVSSSRERERRPSLCHSPPPRQSHCD</sequence>
<evidence type="ECO:0000313" key="3">
    <source>
        <dbReference type="Proteomes" id="UP000501690"/>
    </source>
</evidence>
<dbReference type="EMBL" id="CP039355">
    <property type="protein sequence ID" value="QCE14778.1"/>
    <property type="molecule type" value="Genomic_DNA"/>
</dbReference>
<organism evidence="2 3">
    <name type="scientific">Vigna unguiculata</name>
    <name type="common">Cowpea</name>
    <dbReference type="NCBI Taxonomy" id="3917"/>
    <lineage>
        <taxon>Eukaryota</taxon>
        <taxon>Viridiplantae</taxon>
        <taxon>Streptophyta</taxon>
        <taxon>Embryophyta</taxon>
        <taxon>Tracheophyta</taxon>
        <taxon>Spermatophyta</taxon>
        <taxon>Magnoliopsida</taxon>
        <taxon>eudicotyledons</taxon>
        <taxon>Gunneridae</taxon>
        <taxon>Pentapetalae</taxon>
        <taxon>rosids</taxon>
        <taxon>fabids</taxon>
        <taxon>Fabales</taxon>
        <taxon>Fabaceae</taxon>
        <taxon>Papilionoideae</taxon>
        <taxon>50 kb inversion clade</taxon>
        <taxon>NPAAA clade</taxon>
        <taxon>indigoferoid/millettioid clade</taxon>
        <taxon>Phaseoleae</taxon>
        <taxon>Vigna</taxon>
    </lineage>
</organism>
<gene>
    <name evidence="2" type="ORF">DEO72_LG11g1784</name>
</gene>
<reference evidence="2 3" key="1">
    <citation type="submission" date="2019-04" db="EMBL/GenBank/DDBJ databases">
        <title>An improved genome assembly and genetic linkage map for asparagus bean, Vigna unguiculata ssp. sesquipedialis.</title>
        <authorList>
            <person name="Xia Q."/>
            <person name="Zhang R."/>
            <person name="Dong Y."/>
        </authorList>
    </citation>
    <scope>NUCLEOTIDE SEQUENCE [LARGE SCALE GENOMIC DNA]</scope>
    <source>
        <tissue evidence="2">Leaf</tissue>
    </source>
</reference>
<dbReference type="AlphaFoldDB" id="A0A4D6NN59"/>
<feature type="region of interest" description="Disordered" evidence="1">
    <location>
        <begin position="166"/>
        <end position="189"/>
    </location>
</feature>
<evidence type="ECO:0000313" key="2">
    <source>
        <dbReference type="EMBL" id="QCE14778.1"/>
    </source>
</evidence>
<evidence type="ECO:0000256" key="1">
    <source>
        <dbReference type="SAM" id="MobiDB-lite"/>
    </source>
</evidence>
<feature type="compositionally biased region" description="Basic residues" evidence="1">
    <location>
        <begin position="90"/>
        <end position="99"/>
    </location>
</feature>
<protein>
    <submittedName>
        <fullName evidence="2">Uncharacterized protein</fullName>
    </submittedName>
</protein>
<feature type="region of interest" description="Disordered" evidence="1">
    <location>
        <begin position="88"/>
        <end position="111"/>
    </location>
</feature>
<proteinExistence type="predicted"/>